<dbReference type="Proteomes" id="UP000597867">
    <property type="component" value="Unassembled WGS sequence"/>
</dbReference>
<dbReference type="EMBL" id="JADEWF010000042">
    <property type="protein sequence ID" value="MBE9219689.1"/>
    <property type="molecule type" value="Genomic_DNA"/>
</dbReference>
<protein>
    <submittedName>
        <fullName evidence="1">Uncharacterized protein</fullName>
    </submittedName>
</protein>
<organism evidence="1 2">
    <name type="scientific">Dolichospermum flos-aquae LEGE 04289</name>
    <dbReference type="NCBI Taxonomy" id="1828708"/>
    <lineage>
        <taxon>Bacteria</taxon>
        <taxon>Bacillati</taxon>
        <taxon>Cyanobacteriota</taxon>
        <taxon>Cyanophyceae</taxon>
        <taxon>Nostocales</taxon>
        <taxon>Aphanizomenonaceae</taxon>
        <taxon>Dolichospermum</taxon>
    </lineage>
</organism>
<comment type="caution">
    <text evidence="1">The sequence shown here is derived from an EMBL/GenBank/DDBJ whole genome shotgun (WGS) entry which is preliminary data.</text>
</comment>
<evidence type="ECO:0000313" key="2">
    <source>
        <dbReference type="Proteomes" id="UP000597867"/>
    </source>
</evidence>
<reference evidence="1" key="1">
    <citation type="submission" date="2020-10" db="EMBL/GenBank/DDBJ databases">
        <authorList>
            <person name="Castelo-Branco R."/>
            <person name="Eusebio N."/>
            <person name="Adriana R."/>
            <person name="Vieira A."/>
            <person name="Brugerolle De Fraissinette N."/>
            <person name="Rezende De Castro R."/>
            <person name="Schneider M.P."/>
            <person name="Vasconcelos V."/>
            <person name="Leao P.N."/>
        </authorList>
    </citation>
    <scope>NUCLEOTIDE SEQUENCE</scope>
    <source>
        <strain evidence="1">LEGE 04289</strain>
    </source>
</reference>
<keyword evidence="2" id="KW-1185">Reference proteome</keyword>
<proteinExistence type="predicted"/>
<sequence>MNTQENQPQAEKVTNGNGVTIPAEAKPIIDKMESQIPEIIKGFNQVLQDNGLSEATIGDFHYIIEIPISQKPTTVRPDMKSRTNGERLSGDDIKLNSTLEMKMCKVSDGKGGTTWKPC</sequence>
<evidence type="ECO:0000313" key="1">
    <source>
        <dbReference type="EMBL" id="MBE9219689.1"/>
    </source>
</evidence>
<name>A0ACC5Q437_DOLFA</name>
<accession>A0ACC5Q437</accession>
<gene>
    <name evidence="1" type="ORF">IQ222_13010</name>
</gene>